<dbReference type="GO" id="GO:0005634">
    <property type="term" value="C:nucleus"/>
    <property type="evidence" value="ECO:0007669"/>
    <property type="project" value="UniProtKB-SubCell"/>
</dbReference>
<evidence type="ECO:0000256" key="2">
    <source>
        <dbReference type="ARBA" id="ARBA00006991"/>
    </source>
</evidence>
<keyword evidence="8" id="KW-0238">DNA-binding</keyword>
<accession>A0A7R8WLB9</accession>
<comment type="subcellular location">
    <subcellularLocation>
        <location evidence="1">Nucleus</location>
    </subcellularLocation>
</comment>
<dbReference type="InterPro" id="IPR013087">
    <property type="entry name" value="Znf_C2H2_type"/>
</dbReference>
<evidence type="ECO:0000256" key="6">
    <source>
        <dbReference type="ARBA" id="ARBA00022833"/>
    </source>
</evidence>
<keyword evidence="7" id="KW-0805">Transcription regulation</keyword>
<dbReference type="OrthoDB" id="6365676at2759"/>
<keyword evidence="9" id="KW-0804">Transcription</keyword>
<dbReference type="SUPFAM" id="SSF57667">
    <property type="entry name" value="beta-beta-alpha zinc fingers"/>
    <property type="match status" value="1"/>
</dbReference>
<evidence type="ECO:0000313" key="11">
    <source>
        <dbReference type="EMBL" id="CAD7233913.1"/>
    </source>
</evidence>
<gene>
    <name evidence="11" type="ORF">CTOB1V02_LOCUS11731</name>
</gene>
<comment type="similarity">
    <text evidence="2">Belongs to the krueppel C2H2-type zinc-finger protein family.</text>
</comment>
<dbReference type="PROSITE" id="PS50157">
    <property type="entry name" value="ZINC_FINGER_C2H2_2"/>
    <property type="match status" value="1"/>
</dbReference>
<evidence type="ECO:0000256" key="10">
    <source>
        <dbReference type="ARBA" id="ARBA00023242"/>
    </source>
</evidence>
<dbReference type="GO" id="GO:0000978">
    <property type="term" value="F:RNA polymerase II cis-regulatory region sequence-specific DNA binding"/>
    <property type="evidence" value="ECO:0007669"/>
    <property type="project" value="TreeGrafter"/>
</dbReference>
<dbReference type="PANTHER" id="PTHR24393:SF15">
    <property type="entry name" value="IP01243P-RELATED"/>
    <property type="match status" value="1"/>
</dbReference>
<evidence type="ECO:0000256" key="8">
    <source>
        <dbReference type="ARBA" id="ARBA00023125"/>
    </source>
</evidence>
<dbReference type="PANTHER" id="PTHR24393">
    <property type="entry name" value="ZINC FINGER PROTEIN"/>
    <property type="match status" value="1"/>
</dbReference>
<proteinExistence type="inferred from homology"/>
<evidence type="ECO:0000256" key="9">
    <source>
        <dbReference type="ARBA" id="ARBA00023163"/>
    </source>
</evidence>
<evidence type="ECO:0000256" key="5">
    <source>
        <dbReference type="ARBA" id="ARBA00022771"/>
    </source>
</evidence>
<sequence>SRPVSRQLLVSLQFQIECVASPEKVPQCTFFFVISNTLREGYRSRKYILKPVGTGRKCSKSFSQLGNLKMHLRRHAGQKPFRCTYCDKRCASGSDLKVHVYGQARETQCLEGSTKQYVIRNLKRNVRSISYHPRLNVKLKFHILLAYLFCFLVPQVLNKKLYHL</sequence>
<keyword evidence="3" id="KW-0479">Metal-binding</keyword>
<dbReference type="FunFam" id="3.30.160.60:FF:000446">
    <property type="entry name" value="Zinc finger protein"/>
    <property type="match status" value="1"/>
</dbReference>
<reference evidence="11" key="1">
    <citation type="submission" date="2020-11" db="EMBL/GenBank/DDBJ databases">
        <authorList>
            <person name="Tran Van P."/>
        </authorList>
    </citation>
    <scope>NUCLEOTIDE SEQUENCE</scope>
</reference>
<dbReference type="GO" id="GO:0008270">
    <property type="term" value="F:zinc ion binding"/>
    <property type="evidence" value="ECO:0007669"/>
    <property type="project" value="UniProtKB-KW"/>
</dbReference>
<feature type="non-terminal residue" evidence="11">
    <location>
        <position position="1"/>
    </location>
</feature>
<evidence type="ECO:0000256" key="1">
    <source>
        <dbReference type="ARBA" id="ARBA00004123"/>
    </source>
</evidence>
<protein>
    <submittedName>
        <fullName evidence="11">Uncharacterized protein</fullName>
    </submittedName>
</protein>
<dbReference type="EMBL" id="OB667277">
    <property type="protein sequence ID" value="CAD7233913.1"/>
    <property type="molecule type" value="Genomic_DNA"/>
</dbReference>
<keyword evidence="10" id="KW-0539">Nucleus</keyword>
<name>A0A7R8WLB9_9CRUS</name>
<evidence type="ECO:0000256" key="4">
    <source>
        <dbReference type="ARBA" id="ARBA00022737"/>
    </source>
</evidence>
<evidence type="ECO:0000256" key="7">
    <source>
        <dbReference type="ARBA" id="ARBA00023015"/>
    </source>
</evidence>
<organism evidence="11">
    <name type="scientific">Cyprideis torosa</name>
    <dbReference type="NCBI Taxonomy" id="163714"/>
    <lineage>
        <taxon>Eukaryota</taxon>
        <taxon>Metazoa</taxon>
        <taxon>Ecdysozoa</taxon>
        <taxon>Arthropoda</taxon>
        <taxon>Crustacea</taxon>
        <taxon>Oligostraca</taxon>
        <taxon>Ostracoda</taxon>
        <taxon>Podocopa</taxon>
        <taxon>Podocopida</taxon>
        <taxon>Cytherocopina</taxon>
        <taxon>Cytheroidea</taxon>
        <taxon>Cytherideidae</taxon>
        <taxon>Cyprideis</taxon>
    </lineage>
</organism>
<dbReference type="GO" id="GO:0001228">
    <property type="term" value="F:DNA-binding transcription activator activity, RNA polymerase II-specific"/>
    <property type="evidence" value="ECO:0007669"/>
    <property type="project" value="TreeGrafter"/>
</dbReference>
<dbReference type="Pfam" id="PF00096">
    <property type="entry name" value="zf-C2H2"/>
    <property type="match status" value="1"/>
</dbReference>
<dbReference type="AlphaFoldDB" id="A0A7R8WLB9"/>
<keyword evidence="4" id="KW-0677">Repeat</keyword>
<dbReference type="Gene3D" id="3.30.160.60">
    <property type="entry name" value="Classic Zinc Finger"/>
    <property type="match status" value="2"/>
</dbReference>
<dbReference type="InterPro" id="IPR036236">
    <property type="entry name" value="Znf_C2H2_sf"/>
</dbReference>
<evidence type="ECO:0000256" key="3">
    <source>
        <dbReference type="ARBA" id="ARBA00022723"/>
    </source>
</evidence>
<keyword evidence="6" id="KW-0862">Zinc</keyword>
<keyword evidence="5" id="KW-0863">Zinc-finger</keyword>